<dbReference type="STRING" id="157687.HMPREF3180_01164"/>
<dbReference type="Proteomes" id="UP000321501">
    <property type="component" value="Chromosome"/>
</dbReference>
<dbReference type="RefSeq" id="WP_060917905.1">
    <property type="nucleotide sequence ID" value="NZ_AP019834.1"/>
</dbReference>
<dbReference type="Pfam" id="PF04327">
    <property type="entry name" value="Peptidase_Prp"/>
    <property type="match status" value="1"/>
</dbReference>
<evidence type="ECO:0000313" key="10">
    <source>
        <dbReference type="Proteomes" id="UP000070483"/>
    </source>
</evidence>
<reference evidence="7 11" key="3">
    <citation type="submission" date="2019-07" db="EMBL/GenBank/DDBJ databases">
        <title>Complete Genome Sequence of Leptotrichia wadei Strain JMUB3933.</title>
        <authorList>
            <person name="Watanabe S."/>
            <person name="Cui L."/>
        </authorList>
    </citation>
    <scope>NUCLEOTIDE SEQUENCE [LARGE SCALE GENOMIC DNA]</scope>
    <source>
        <strain evidence="7 11">JMUB3933</strain>
    </source>
</reference>
<protein>
    <recommendedName>
        <fullName evidence="6">Ribosomal processing cysteine protease Prp</fullName>
    </recommendedName>
</protein>
<evidence type="ECO:0000256" key="5">
    <source>
        <dbReference type="ARBA" id="ARBA00044503"/>
    </source>
</evidence>
<dbReference type="PANTHER" id="PTHR39178">
    <property type="entry name" value="HYPOTHETICAL RIBOSOME-ASSOCIATED PROTEIN"/>
    <property type="match status" value="1"/>
</dbReference>
<keyword evidence="2" id="KW-0645">Protease</keyword>
<evidence type="ECO:0000313" key="12">
    <source>
        <dbReference type="Proteomes" id="UP000321501"/>
    </source>
</evidence>
<keyword evidence="10" id="KW-1185">Reference proteome</keyword>
<evidence type="ECO:0000313" key="11">
    <source>
        <dbReference type="Proteomes" id="UP000321397"/>
    </source>
</evidence>
<dbReference type="PANTHER" id="PTHR39178:SF1">
    <property type="entry name" value="RIBOSOMAL-PROCESSING CYSTEINE PROTEASE PRP"/>
    <property type="match status" value="1"/>
</dbReference>
<evidence type="ECO:0000313" key="9">
    <source>
        <dbReference type="EMBL" id="KXB65484.1"/>
    </source>
</evidence>
<evidence type="ECO:0000256" key="4">
    <source>
        <dbReference type="ARBA" id="ARBA00022807"/>
    </source>
</evidence>
<name>A0A134ACR2_9FUSO</name>
<dbReference type="EMBL" id="AP019835">
    <property type="protein sequence ID" value="BBM50109.1"/>
    <property type="molecule type" value="Genomic_DNA"/>
</dbReference>
<sequence>MIKIEIQRQNNRITYFEIKGHADFSGFGEDVICAAVSSVGQMTINGLIETLKLQEKLEYVEKDGLITCDLKESELTDEELEKADILIESMYSYLKAVARSYSEFVRLEEKIEKK</sequence>
<dbReference type="GO" id="GO:0042254">
    <property type="term" value="P:ribosome biogenesis"/>
    <property type="evidence" value="ECO:0007669"/>
    <property type="project" value="UniProtKB-KW"/>
</dbReference>
<dbReference type="GO" id="GO:0008234">
    <property type="term" value="F:cysteine-type peptidase activity"/>
    <property type="evidence" value="ECO:0007669"/>
    <property type="project" value="UniProtKB-KW"/>
</dbReference>
<dbReference type="Proteomes" id="UP000070483">
    <property type="component" value="Unassembled WGS sequence"/>
</dbReference>
<dbReference type="GO" id="GO:0006508">
    <property type="term" value="P:proteolysis"/>
    <property type="evidence" value="ECO:0007669"/>
    <property type="project" value="UniProtKB-KW"/>
</dbReference>
<dbReference type="PATRIC" id="fig|157687.3.peg.1158"/>
<evidence type="ECO:0000256" key="3">
    <source>
        <dbReference type="ARBA" id="ARBA00022801"/>
    </source>
</evidence>
<comment type="similarity">
    <text evidence="5">Belongs to the Prp family.</text>
</comment>
<reference evidence="9" key="1">
    <citation type="submission" date="2016-01" db="EMBL/GenBank/DDBJ databases">
        <authorList>
            <person name="Oliw E.H."/>
        </authorList>
    </citation>
    <scope>NUCLEOTIDE SEQUENCE [LARGE SCALE GENOMIC DNA]</scope>
    <source>
        <strain evidence="9">KA00185</strain>
    </source>
</reference>
<evidence type="ECO:0000313" key="7">
    <source>
        <dbReference type="EMBL" id="BBM47807.1"/>
    </source>
</evidence>
<keyword evidence="3" id="KW-0378">Hydrolase</keyword>
<dbReference type="InterPro" id="IPR036764">
    <property type="entry name" value="Peptidase_Prp_sf"/>
</dbReference>
<evidence type="ECO:0000256" key="1">
    <source>
        <dbReference type="ARBA" id="ARBA00022517"/>
    </source>
</evidence>
<accession>A0A134ACR2</accession>
<dbReference type="OrthoDB" id="48998at2"/>
<dbReference type="AlphaFoldDB" id="A0A134ACR2"/>
<organism evidence="9 10">
    <name type="scientific">Leptotrichia wadei</name>
    <dbReference type="NCBI Taxonomy" id="157687"/>
    <lineage>
        <taxon>Bacteria</taxon>
        <taxon>Fusobacteriati</taxon>
        <taxon>Fusobacteriota</taxon>
        <taxon>Fusobacteriia</taxon>
        <taxon>Fusobacteriales</taxon>
        <taxon>Leptotrichiaceae</taxon>
        <taxon>Leptotrichia</taxon>
    </lineage>
</organism>
<keyword evidence="1" id="KW-0690">Ribosome biogenesis</keyword>
<evidence type="ECO:0000256" key="2">
    <source>
        <dbReference type="ARBA" id="ARBA00022670"/>
    </source>
</evidence>
<dbReference type="InterPro" id="IPR007422">
    <property type="entry name" value="Peptidase_Prp"/>
</dbReference>
<keyword evidence="4" id="KW-0788">Thiol protease</keyword>
<evidence type="ECO:0000313" key="8">
    <source>
        <dbReference type="EMBL" id="BBM50109.1"/>
    </source>
</evidence>
<proteinExistence type="inferred from homology"/>
<reference evidence="8 12" key="4">
    <citation type="submission" date="2019-07" db="EMBL/GenBank/DDBJ databases">
        <title>Complete Genome Sequence of Leptotrichia wadei Strain JMUB3934.</title>
        <authorList>
            <person name="Watanabe S."/>
            <person name="Cui L."/>
        </authorList>
    </citation>
    <scope>NUCLEOTIDE SEQUENCE [LARGE SCALE GENOMIC DNA]</scope>
    <source>
        <strain evidence="8 12">JMUB3934</strain>
    </source>
</reference>
<dbReference type="Gene3D" id="3.30.70.1490">
    <property type="entry name" value="Cysteine protease Prp"/>
    <property type="match status" value="1"/>
</dbReference>
<gene>
    <name evidence="9" type="ORF">HMPREF3180_01164</name>
    <name evidence="7" type="ORF">JMUB3933_1308</name>
    <name evidence="8" type="ORF">JMUB3934_1405</name>
</gene>
<evidence type="ECO:0000256" key="6">
    <source>
        <dbReference type="ARBA" id="ARBA00044538"/>
    </source>
</evidence>
<dbReference type="EMBL" id="LSDD01000089">
    <property type="protein sequence ID" value="KXB65484.1"/>
    <property type="molecule type" value="Genomic_DNA"/>
</dbReference>
<dbReference type="CDD" id="cd16332">
    <property type="entry name" value="Prp-like"/>
    <property type="match status" value="1"/>
</dbReference>
<dbReference type="SUPFAM" id="SSF118010">
    <property type="entry name" value="TM1457-like"/>
    <property type="match status" value="1"/>
</dbReference>
<dbReference type="EMBL" id="AP019834">
    <property type="protein sequence ID" value="BBM47807.1"/>
    <property type="molecule type" value="Genomic_DNA"/>
</dbReference>
<reference evidence="10" key="2">
    <citation type="submission" date="2016-01" db="EMBL/GenBank/DDBJ databases">
        <authorList>
            <person name="Mitreva M."/>
            <person name="Pepin K.H."/>
            <person name="Mihindukulasuriya K.A."/>
            <person name="Fulton R."/>
            <person name="Fronick C."/>
            <person name="O'Laughlin M."/>
            <person name="Miner T."/>
            <person name="Herter B."/>
            <person name="Rosa B.A."/>
            <person name="Cordes M."/>
            <person name="Tomlinson C."/>
            <person name="Wollam A."/>
            <person name="Palsikar V.B."/>
            <person name="Mardis E.R."/>
            <person name="Wilson R.K."/>
        </authorList>
    </citation>
    <scope>NUCLEOTIDE SEQUENCE [LARGE SCALE GENOMIC DNA]</scope>
    <source>
        <strain evidence="10">KA00185</strain>
    </source>
</reference>
<dbReference type="Proteomes" id="UP000321397">
    <property type="component" value="Chromosome"/>
</dbReference>